<reference evidence="3 4" key="1">
    <citation type="journal article" date="2019" name="Int. J. Syst. Evol. Microbiol.">
        <title>The Global Catalogue of Microorganisms (GCM) 10K type strain sequencing project: providing services to taxonomists for standard genome sequencing and annotation.</title>
        <authorList>
            <consortium name="The Broad Institute Genomics Platform"/>
            <consortium name="The Broad Institute Genome Sequencing Center for Infectious Disease"/>
            <person name="Wu L."/>
            <person name="Ma J."/>
        </authorList>
    </citation>
    <scope>NUCLEOTIDE SEQUENCE [LARGE SCALE GENOMIC DNA]</scope>
    <source>
        <strain evidence="3 4">CGMCC 1.12237</strain>
    </source>
</reference>
<protein>
    <submittedName>
        <fullName evidence="3">Aldo/keto reductase</fullName>
    </submittedName>
</protein>
<dbReference type="RefSeq" id="WP_227228727.1">
    <property type="nucleotide sequence ID" value="NZ_JAJCVJ010000001.1"/>
</dbReference>
<comment type="caution">
    <text evidence="3">The sequence shown here is derived from an EMBL/GenBank/DDBJ whole genome shotgun (WGS) entry which is preliminary data.</text>
</comment>
<evidence type="ECO:0000313" key="4">
    <source>
        <dbReference type="Proteomes" id="UP001596201"/>
    </source>
</evidence>
<name>A0ABD5R7F0_9EURY</name>
<dbReference type="SUPFAM" id="SSF51430">
    <property type="entry name" value="NAD(P)-linked oxidoreductase"/>
    <property type="match status" value="1"/>
</dbReference>
<feature type="coiled-coil region" evidence="1">
    <location>
        <begin position="175"/>
        <end position="202"/>
    </location>
</feature>
<dbReference type="EMBL" id="JBHSKX010000001">
    <property type="protein sequence ID" value="MFC5365938.1"/>
    <property type="molecule type" value="Genomic_DNA"/>
</dbReference>
<sequence>MATREGTWRYRDRFGDSFARTYFRRFGDGVCSSVGVGTYLGDPTDEADDAYREAITTALDSGINVLDTAINYRCQRSERVVGEALRQSSADRDEVVVATKGGFLPFDGDRPDDPASYVREEFLRSGLVDPDDLAVGSHCIAPEFLDTQLDWSLDNLGLDSVDLYYVHNPETQRRVRSESAVYDRLEAAFERLEERRAEGDLRYYGVATWEAFRVPPDHDSYLSLPAVVRRAERAADSVGADDSGLQAIQLPFNVTMADAVTREVHESGSGSETTDAATSALRYAHEVGLDAFTSASIGQGDLAKSIPAEVDERLSGDTHAQRAINFARSAPGVTCSLVGTGTPAHVAENVASGTFEPLGAGAFDDVFA</sequence>
<evidence type="ECO:0000256" key="1">
    <source>
        <dbReference type="SAM" id="Coils"/>
    </source>
</evidence>
<dbReference type="PANTHER" id="PTHR43312">
    <property type="entry name" value="D-THREO-ALDOSE 1-DEHYDROGENASE"/>
    <property type="match status" value="1"/>
</dbReference>
<dbReference type="InterPro" id="IPR036812">
    <property type="entry name" value="NAD(P)_OxRdtase_dom_sf"/>
</dbReference>
<gene>
    <name evidence="3" type="ORF">ACFPJ5_03245</name>
</gene>
<dbReference type="Pfam" id="PF00248">
    <property type="entry name" value="Aldo_ket_red"/>
    <property type="match status" value="1"/>
</dbReference>
<dbReference type="InterPro" id="IPR053135">
    <property type="entry name" value="AKR2_Oxidoreductase"/>
</dbReference>
<evidence type="ECO:0000259" key="2">
    <source>
        <dbReference type="Pfam" id="PF00248"/>
    </source>
</evidence>
<keyword evidence="1" id="KW-0175">Coiled coil</keyword>
<dbReference type="PANTHER" id="PTHR43312:SF1">
    <property type="entry name" value="NADP-DEPENDENT OXIDOREDUCTASE DOMAIN-CONTAINING PROTEIN"/>
    <property type="match status" value="1"/>
</dbReference>
<evidence type="ECO:0000313" key="3">
    <source>
        <dbReference type="EMBL" id="MFC5365938.1"/>
    </source>
</evidence>
<organism evidence="3 4">
    <name type="scientific">Salinirubrum litoreum</name>
    <dbReference type="NCBI Taxonomy" id="1126234"/>
    <lineage>
        <taxon>Archaea</taxon>
        <taxon>Methanobacteriati</taxon>
        <taxon>Methanobacteriota</taxon>
        <taxon>Stenosarchaea group</taxon>
        <taxon>Halobacteria</taxon>
        <taxon>Halobacteriales</taxon>
        <taxon>Haloferacaceae</taxon>
        <taxon>Salinirubrum</taxon>
    </lineage>
</organism>
<dbReference type="CDD" id="cd19099">
    <property type="entry name" value="AKR_unchar"/>
    <property type="match status" value="1"/>
</dbReference>
<dbReference type="Proteomes" id="UP001596201">
    <property type="component" value="Unassembled WGS sequence"/>
</dbReference>
<feature type="domain" description="NADP-dependent oxidoreductase" evidence="2">
    <location>
        <begin position="35"/>
        <end position="211"/>
    </location>
</feature>
<dbReference type="Gene3D" id="3.20.20.100">
    <property type="entry name" value="NADP-dependent oxidoreductase domain"/>
    <property type="match status" value="1"/>
</dbReference>
<accession>A0ABD5R7F0</accession>
<keyword evidence="4" id="KW-1185">Reference proteome</keyword>
<proteinExistence type="predicted"/>
<dbReference type="AlphaFoldDB" id="A0ABD5R7F0"/>
<dbReference type="InterPro" id="IPR023210">
    <property type="entry name" value="NADP_OxRdtase_dom"/>
</dbReference>